<evidence type="ECO:0000256" key="4">
    <source>
        <dbReference type="ARBA" id="ARBA00022989"/>
    </source>
</evidence>
<dbReference type="GO" id="GO:0005794">
    <property type="term" value="C:Golgi apparatus"/>
    <property type="evidence" value="ECO:0007669"/>
    <property type="project" value="TreeGrafter"/>
</dbReference>
<dbReference type="Proteomes" id="UP001153714">
    <property type="component" value="Chromosome 14"/>
</dbReference>
<evidence type="ECO:0000256" key="6">
    <source>
        <dbReference type="SAM" id="MobiDB-lite"/>
    </source>
</evidence>
<feature type="signal peptide" evidence="8">
    <location>
        <begin position="1"/>
        <end position="18"/>
    </location>
</feature>
<accession>A0A9N9QYB8</accession>
<feature type="transmembrane region" description="Helical" evidence="7">
    <location>
        <begin position="373"/>
        <end position="392"/>
    </location>
</feature>
<protein>
    <recommendedName>
        <fullName evidence="9">GOST seven transmembrane domain-containing protein</fullName>
    </recommendedName>
</protein>
<sequence length="530" mass="60073">MLRTVLTLVAAIFQVSLGFSDVGKWDLPLSGKSCRFELAKSLFINSKLIAVLHCNVDSANVTVIYTWAPSLCSADYFHYFEQQIVDCSERVDMPVIDIGNTSIVNDAITVKRTYTCHDKNSILLHDERINDDVNKKIEEMHSISKTRPVLTVKKEGVYQLMMTVLSTPNFKGSMQVEMVAPSGYLSAAMYPLLVFFGVMCAVYTILCACWLIVCALQWRDLLRIQYWIGGVAILGMIETATFYGVYSSINRTGYFIVEAYMFAEWVSVAKRALARMLVIIVSLGFGIVKPRLGPALQRVVGTGVLWGALAAIYAWLRLHHRAADSNRVLLLAEAPLSLLDSAICWWVFVSLAHTMRTLQLRRNTIKLSLYRHFTNTLIFAVISSVVFMLYSIKSYRASDCIREWKEVWMDEAYWHILFASVLTVIMVLWRPTNNNQRYAFTPLLDNAEDDEEEEEQFVNDAYGVKMRGSGINNSDNTTEPNKESSHPDPSSNSLDSDLRWVEENIPTSTLPLLDSDEEIINTKFEVSKMQ</sequence>
<comment type="subcellular location">
    <subcellularLocation>
        <location evidence="1">Membrane</location>
        <topology evidence="1">Multi-pass membrane protein</topology>
    </subcellularLocation>
</comment>
<keyword evidence="4 7" id="KW-1133">Transmembrane helix</keyword>
<feature type="transmembrane region" description="Helical" evidence="7">
    <location>
        <begin position="226"/>
        <end position="246"/>
    </location>
</feature>
<dbReference type="PANTHER" id="PTHR21229">
    <property type="entry name" value="LUNG SEVEN TRANSMEMBRANE RECEPTOR"/>
    <property type="match status" value="1"/>
</dbReference>
<dbReference type="PANTHER" id="PTHR21229:SF1">
    <property type="entry name" value="GH17801P"/>
    <property type="match status" value="1"/>
</dbReference>
<organism evidence="10 11">
    <name type="scientific">Diatraea saccharalis</name>
    <name type="common">sugarcane borer</name>
    <dbReference type="NCBI Taxonomy" id="40085"/>
    <lineage>
        <taxon>Eukaryota</taxon>
        <taxon>Metazoa</taxon>
        <taxon>Ecdysozoa</taxon>
        <taxon>Arthropoda</taxon>
        <taxon>Hexapoda</taxon>
        <taxon>Insecta</taxon>
        <taxon>Pterygota</taxon>
        <taxon>Neoptera</taxon>
        <taxon>Endopterygota</taxon>
        <taxon>Lepidoptera</taxon>
        <taxon>Glossata</taxon>
        <taxon>Ditrysia</taxon>
        <taxon>Pyraloidea</taxon>
        <taxon>Crambidae</taxon>
        <taxon>Crambinae</taxon>
        <taxon>Diatraea</taxon>
    </lineage>
</organism>
<dbReference type="GO" id="GO:0016020">
    <property type="term" value="C:membrane"/>
    <property type="evidence" value="ECO:0007669"/>
    <property type="project" value="UniProtKB-SubCell"/>
</dbReference>
<dbReference type="InterPro" id="IPR053937">
    <property type="entry name" value="GOST_TM"/>
</dbReference>
<feature type="transmembrane region" description="Helical" evidence="7">
    <location>
        <begin position="412"/>
        <end position="429"/>
    </location>
</feature>
<dbReference type="EMBL" id="OU893345">
    <property type="protein sequence ID" value="CAG9785775.1"/>
    <property type="molecule type" value="Genomic_DNA"/>
</dbReference>
<proteinExistence type="predicted"/>
<evidence type="ECO:0000313" key="11">
    <source>
        <dbReference type="Proteomes" id="UP001153714"/>
    </source>
</evidence>
<keyword evidence="5 7" id="KW-0472">Membrane</keyword>
<evidence type="ECO:0000256" key="2">
    <source>
        <dbReference type="ARBA" id="ARBA00022692"/>
    </source>
</evidence>
<feature type="transmembrane region" description="Helical" evidence="7">
    <location>
        <begin position="188"/>
        <end position="214"/>
    </location>
</feature>
<feature type="transmembrane region" description="Helical" evidence="7">
    <location>
        <begin position="328"/>
        <end position="352"/>
    </location>
</feature>
<evidence type="ECO:0000256" key="1">
    <source>
        <dbReference type="ARBA" id="ARBA00004141"/>
    </source>
</evidence>
<feature type="transmembrane region" description="Helical" evidence="7">
    <location>
        <begin position="295"/>
        <end position="316"/>
    </location>
</feature>
<dbReference type="OrthoDB" id="19932at2759"/>
<gene>
    <name evidence="10" type="ORF">DIATSA_LOCUS3785</name>
</gene>
<keyword evidence="2 7" id="KW-0812">Transmembrane</keyword>
<feature type="transmembrane region" description="Helical" evidence="7">
    <location>
        <begin position="272"/>
        <end position="288"/>
    </location>
</feature>
<evidence type="ECO:0000256" key="7">
    <source>
        <dbReference type="SAM" id="Phobius"/>
    </source>
</evidence>
<dbReference type="InterPro" id="IPR009637">
    <property type="entry name" value="GPR107/GPR108-like"/>
</dbReference>
<name>A0A9N9QYB8_9NEOP</name>
<dbReference type="GO" id="GO:0005829">
    <property type="term" value="C:cytosol"/>
    <property type="evidence" value="ECO:0007669"/>
    <property type="project" value="GOC"/>
</dbReference>
<dbReference type="AlphaFoldDB" id="A0A9N9QYB8"/>
<evidence type="ECO:0000256" key="8">
    <source>
        <dbReference type="SAM" id="SignalP"/>
    </source>
</evidence>
<evidence type="ECO:0000259" key="9">
    <source>
        <dbReference type="Pfam" id="PF06814"/>
    </source>
</evidence>
<dbReference type="Pfam" id="PF06814">
    <property type="entry name" value="GOST_TM"/>
    <property type="match status" value="1"/>
</dbReference>
<feature type="region of interest" description="Disordered" evidence="6">
    <location>
        <begin position="465"/>
        <end position="498"/>
    </location>
</feature>
<keyword evidence="3 8" id="KW-0732">Signal</keyword>
<feature type="chain" id="PRO_5040346591" description="GOST seven transmembrane domain-containing protein" evidence="8">
    <location>
        <begin position="19"/>
        <end position="530"/>
    </location>
</feature>
<reference evidence="10" key="2">
    <citation type="submission" date="2022-10" db="EMBL/GenBank/DDBJ databases">
        <authorList>
            <consortium name="ENA_rothamsted_submissions"/>
            <consortium name="culmorum"/>
            <person name="King R."/>
        </authorList>
    </citation>
    <scope>NUCLEOTIDE SEQUENCE</scope>
</reference>
<reference evidence="10" key="1">
    <citation type="submission" date="2021-12" db="EMBL/GenBank/DDBJ databases">
        <authorList>
            <person name="King R."/>
        </authorList>
    </citation>
    <scope>NUCLEOTIDE SEQUENCE</scope>
</reference>
<evidence type="ECO:0000256" key="5">
    <source>
        <dbReference type="ARBA" id="ARBA00023136"/>
    </source>
</evidence>
<feature type="compositionally biased region" description="Polar residues" evidence="6">
    <location>
        <begin position="470"/>
        <end position="479"/>
    </location>
</feature>
<evidence type="ECO:0000256" key="3">
    <source>
        <dbReference type="ARBA" id="ARBA00022729"/>
    </source>
</evidence>
<feature type="domain" description="GOST seven transmembrane" evidence="9">
    <location>
        <begin position="191"/>
        <end position="436"/>
    </location>
</feature>
<evidence type="ECO:0000313" key="10">
    <source>
        <dbReference type="EMBL" id="CAG9785775.1"/>
    </source>
</evidence>
<keyword evidence="11" id="KW-1185">Reference proteome</keyword>
<dbReference type="GO" id="GO:0042147">
    <property type="term" value="P:retrograde transport, endosome to Golgi"/>
    <property type="evidence" value="ECO:0007669"/>
    <property type="project" value="TreeGrafter"/>
</dbReference>